<gene>
    <name evidence="2" type="ORF">CDEB00056_LOCUS10998</name>
</gene>
<accession>A0A7S3Q5G0</accession>
<evidence type="ECO:0000256" key="1">
    <source>
        <dbReference type="SAM" id="SignalP"/>
    </source>
</evidence>
<dbReference type="AlphaFoldDB" id="A0A7S3Q5G0"/>
<name>A0A7S3Q5G0_9STRA</name>
<organism evidence="2">
    <name type="scientific">Chaetoceros debilis</name>
    <dbReference type="NCBI Taxonomy" id="122233"/>
    <lineage>
        <taxon>Eukaryota</taxon>
        <taxon>Sar</taxon>
        <taxon>Stramenopiles</taxon>
        <taxon>Ochrophyta</taxon>
        <taxon>Bacillariophyta</taxon>
        <taxon>Coscinodiscophyceae</taxon>
        <taxon>Chaetocerotophycidae</taxon>
        <taxon>Chaetocerotales</taxon>
        <taxon>Chaetocerotaceae</taxon>
        <taxon>Chaetoceros</taxon>
    </lineage>
</organism>
<keyword evidence="1" id="KW-0732">Signal</keyword>
<dbReference type="EMBL" id="HBIO01014210">
    <property type="protein sequence ID" value="CAE0466146.1"/>
    <property type="molecule type" value="Transcribed_RNA"/>
</dbReference>
<proteinExistence type="predicted"/>
<feature type="signal peptide" evidence="1">
    <location>
        <begin position="1"/>
        <end position="27"/>
    </location>
</feature>
<reference evidence="2" key="1">
    <citation type="submission" date="2021-01" db="EMBL/GenBank/DDBJ databases">
        <authorList>
            <person name="Corre E."/>
            <person name="Pelletier E."/>
            <person name="Niang G."/>
            <person name="Scheremetjew M."/>
            <person name="Finn R."/>
            <person name="Kale V."/>
            <person name="Holt S."/>
            <person name="Cochrane G."/>
            <person name="Meng A."/>
            <person name="Brown T."/>
            <person name="Cohen L."/>
        </authorList>
    </citation>
    <scope>NUCLEOTIDE SEQUENCE</scope>
    <source>
        <strain evidence="2">MM31A-1</strain>
    </source>
</reference>
<evidence type="ECO:0000313" key="2">
    <source>
        <dbReference type="EMBL" id="CAE0466146.1"/>
    </source>
</evidence>
<feature type="chain" id="PRO_5031396381" evidence="1">
    <location>
        <begin position="28"/>
        <end position="343"/>
    </location>
</feature>
<protein>
    <submittedName>
        <fullName evidence="2">Uncharacterized protein</fullName>
    </submittedName>
</protein>
<sequence>MKFFYGTTMILIALAALQLLWFNAVQSAVQLSVSLHHEKVRELNDDLETNTASLNLQNTKVYAPVILGAGRGTTGTHLFTSATCKLGYPSIHFNTGCLPTESITVIDTTTDTIEISDPMKAIYQRHSSLMSDFSTRTVKHSIAKSLRDNILKHIDELIIETKNNNIVIALHDNPIPSLLPHFISAVQKHHELKPPIILLSKREAIEYTERRVQSHGKNERLCKNPLPFNRTTLRGGVFDLVSCIEHALDGLTPEETDIVRTEDLVYNMIKMKEEKGVDAIASEVRMYQEGVDNLSLFSYDMFAQVKKTELNDLVESIRKSIGGSFYPGVDVLELNFWRNKLIN</sequence>